<comment type="caution">
    <text evidence="1">The sequence shown here is derived from an EMBL/GenBank/DDBJ whole genome shotgun (WGS) entry which is preliminary data.</text>
</comment>
<sequence length="169" mass="18666">MNSADLLTDAFTRIQEAVHSAVEGLSTDDLHVRLDDGANSIAWLVWHLTRIQDDHVSDAAGVQQVWFSQEWASRFDLPFDKGATGYGQSSKQVAAVRVGSPELLLGYYDAVHEQSVEFISGLHPRSLERIVDETWSPPVTLGVRLVSVVADDLQHVGQAAFVRGSLERR</sequence>
<gene>
    <name evidence="1" type="ORF">ABZV61_23430</name>
</gene>
<dbReference type="SUPFAM" id="SSF109854">
    <property type="entry name" value="DinB/YfiT-like putative metalloenzymes"/>
    <property type="match status" value="1"/>
</dbReference>
<dbReference type="Pfam" id="PF04978">
    <property type="entry name" value="MST"/>
    <property type="match status" value="1"/>
</dbReference>
<proteinExistence type="predicted"/>
<protein>
    <submittedName>
        <fullName evidence="1">DUF664 domain-containing protein</fullName>
    </submittedName>
</protein>
<dbReference type="EMBL" id="JBEXIP010000019">
    <property type="protein sequence ID" value="MET8435683.1"/>
    <property type="molecule type" value="Genomic_DNA"/>
</dbReference>
<name>A0ABV2UCV5_9ACTN</name>
<reference evidence="1 2" key="1">
    <citation type="submission" date="2024-06" db="EMBL/GenBank/DDBJ databases">
        <title>The Natural Products Discovery Center: Release of the First 8490 Sequenced Strains for Exploring Actinobacteria Biosynthetic Diversity.</title>
        <authorList>
            <person name="Kalkreuter E."/>
            <person name="Kautsar S.A."/>
            <person name="Yang D."/>
            <person name="Bader C.D."/>
            <person name="Teijaro C.N."/>
            <person name="Fluegel L."/>
            <person name="Davis C.M."/>
            <person name="Simpson J.R."/>
            <person name="Lauterbach L."/>
            <person name="Steele A.D."/>
            <person name="Gui C."/>
            <person name="Meng S."/>
            <person name="Li G."/>
            <person name="Viehrig K."/>
            <person name="Ye F."/>
            <person name="Su P."/>
            <person name="Kiefer A.F."/>
            <person name="Nichols A."/>
            <person name="Cepeda A.J."/>
            <person name="Yan W."/>
            <person name="Fan B."/>
            <person name="Jiang Y."/>
            <person name="Adhikari A."/>
            <person name="Zheng C.-J."/>
            <person name="Schuster L."/>
            <person name="Cowan T.M."/>
            <person name="Smanski M.J."/>
            <person name="Chevrette M.G."/>
            <person name="De Carvalho L.P.S."/>
            <person name="Shen B."/>
        </authorList>
    </citation>
    <scope>NUCLEOTIDE SEQUENCE [LARGE SCALE GENOMIC DNA]</scope>
    <source>
        <strain evidence="1 2">NPDC005137</strain>
    </source>
</reference>
<dbReference type="RefSeq" id="WP_356498595.1">
    <property type="nucleotide sequence ID" value="NZ_JBEXEF010000149.1"/>
</dbReference>
<dbReference type="NCBIfam" id="NF047843">
    <property type="entry name" value="MST_Rv0443"/>
    <property type="match status" value="1"/>
</dbReference>
<dbReference type="InterPro" id="IPR034660">
    <property type="entry name" value="DinB/YfiT-like"/>
</dbReference>
<keyword evidence="2" id="KW-1185">Reference proteome</keyword>
<dbReference type="Proteomes" id="UP001550044">
    <property type="component" value="Unassembled WGS sequence"/>
</dbReference>
<dbReference type="InterPro" id="IPR007061">
    <property type="entry name" value="MST-like"/>
</dbReference>
<accession>A0ABV2UCV5</accession>
<evidence type="ECO:0000313" key="1">
    <source>
        <dbReference type="EMBL" id="MET8435683.1"/>
    </source>
</evidence>
<dbReference type="Gene3D" id="1.20.120.450">
    <property type="entry name" value="dinb family like domain"/>
    <property type="match status" value="1"/>
</dbReference>
<organism evidence="1 2">
    <name type="scientific">Streptomyces sp. 900116325</name>
    <dbReference type="NCBI Taxonomy" id="3154295"/>
    <lineage>
        <taxon>Bacteria</taxon>
        <taxon>Bacillati</taxon>
        <taxon>Actinomycetota</taxon>
        <taxon>Actinomycetes</taxon>
        <taxon>Kitasatosporales</taxon>
        <taxon>Streptomycetaceae</taxon>
        <taxon>Streptomyces</taxon>
    </lineage>
</organism>
<evidence type="ECO:0000313" key="2">
    <source>
        <dbReference type="Proteomes" id="UP001550044"/>
    </source>
</evidence>